<dbReference type="InterPro" id="IPR016163">
    <property type="entry name" value="Ald_DH_C"/>
</dbReference>
<dbReference type="PROSITE" id="PS00687">
    <property type="entry name" value="ALDEHYDE_DEHYDR_GLU"/>
    <property type="match status" value="1"/>
</dbReference>
<keyword evidence="8" id="KW-1133">Transmembrane helix</keyword>
<evidence type="ECO:0000256" key="7">
    <source>
        <dbReference type="RuleBase" id="RU003345"/>
    </source>
</evidence>
<dbReference type="OMA" id="EIDWCKQ"/>
<accession>A0A8B7ZKB4</accession>
<feature type="active site" evidence="5">
    <location>
        <position position="248"/>
    </location>
</feature>
<dbReference type="GO" id="GO:0006081">
    <property type="term" value="P:aldehyde metabolic process"/>
    <property type="evidence" value="ECO:0007669"/>
    <property type="project" value="InterPro"/>
</dbReference>
<dbReference type="KEGG" id="aplc:110987489"/>
<evidence type="ECO:0000256" key="8">
    <source>
        <dbReference type="SAM" id="Phobius"/>
    </source>
</evidence>
<keyword evidence="10" id="KW-1185">Reference proteome</keyword>
<dbReference type="FunFam" id="3.40.309.10:FF:000003">
    <property type="entry name" value="Aldehyde dehydrogenase"/>
    <property type="match status" value="1"/>
</dbReference>
<evidence type="ECO:0000313" key="11">
    <source>
        <dbReference type="RefSeq" id="XP_022105944.1"/>
    </source>
</evidence>
<dbReference type="PIRSF" id="PIRSF036492">
    <property type="entry name" value="ALDH"/>
    <property type="match status" value="1"/>
</dbReference>
<dbReference type="RefSeq" id="XP_022105944.1">
    <property type="nucleotide sequence ID" value="XM_022250252.1"/>
</dbReference>
<name>A0A8B7ZKB4_ACAPL</name>
<evidence type="ECO:0000256" key="1">
    <source>
        <dbReference type="ARBA" id="ARBA00009986"/>
    </source>
</evidence>
<dbReference type="GO" id="GO:0004029">
    <property type="term" value="F:aldehyde dehydrogenase (NAD+) activity"/>
    <property type="evidence" value="ECO:0007669"/>
    <property type="project" value="TreeGrafter"/>
</dbReference>
<evidence type="ECO:0000256" key="4">
    <source>
        <dbReference type="PIRNR" id="PIRNR036492"/>
    </source>
</evidence>
<evidence type="ECO:0000256" key="3">
    <source>
        <dbReference type="ARBA" id="ARBA00023027"/>
    </source>
</evidence>
<keyword evidence="8" id="KW-0812">Transmembrane</keyword>
<sequence>MEEVDIDAAAIVQRARNAFRANKTKPIAKRKQILQALLRMINENEQKFVDALYKDLRRSKFESIVSEIDFTKNEIINMLNNVDEWSKPRMVEKPLPMAGTPTYIQYQPLGTILIIGAWNYPFQLILHPMIGAIAAGNTVIIKPSEIAPTIAEMLAKIIPRYVDQDFIQVVNGGVPVTTALLKEEFDHILYTGSGNVARIVMGAAAKHLTPVTLELGGKSPCYVDENTDMGVTANRLVWGKFQNAGQICIAPDYVICKPSVNDKLVTAVSRVIKNFYGENPKNSPDFPRIINERHFQRLMNLTKAGKVAVGGDNDVSQLYIAPTVLTDIKPEDPVMQEEIFGPLLPILNVKSENEAIDFINSRPKPLALYVMSKSKTTIKRFNEETSSGSFVANDFMMQAACDTLPFGGVGQSGMGSYHGHFSFDLFSHKRACVVASQGMDKLLSPRYPPFTERNLSLLRWATRKSPKGGFLRSLFSVALLGIVAGIVFMLLDRKFSK</sequence>
<dbReference type="GeneID" id="110987489"/>
<evidence type="ECO:0000256" key="6">
    <source>
        <dbReference type="PROSITE-ProRule" id="PRU10007"/>
    </source>
</evidence>
<gene>
    <name evidence="11" type="primary">LOC110987489</name>
</gene>
<dbReference type="InterPro" id="IPR016162">
    <property type="entry name" value="Ald_DH_N"/>
</dbReference>
<dbReference type="FunFam" id="3.40.605.10:FF:000004">
    <property type="entry name" value="Aldehyde dehydrogenase"/>
    <property type="match status" value="1"/>
</dbReference>
<reference evidence="11" key="1">
    <citation type="submission" date="2025-08" db="UniProtKB">
        <authorList>
            <consortium name="RefSeq"/>
        </authorList>
    </citation>
    <scope>IDENTIFICATION</scope>
</reference>
<dbReference type="Pfam" id="PF00171">
    <property type="entry name" value="Aldedh"/>
    <property type="match status" value="1"/>
</dbReference>
<evidence type="ECO:0000313" key="10">
    <source>
        <dbReference type="Proteomes" id="UP000694845"/>
    </source>
</evidence>
<protein>
    <recommendedName>
        <fullName evidence="4">Aldehyde dehydrogenase</fullName>
    </recommendedName>
</protein>
<dbReference type="SUPFAM" id="SSF53720">
    <property type="entry name" value="ALDH-like"/>
    <property type="match status" value="1"/>
</dbReference>
<evidence type="ECO:0000256" key="5">
    <source>
        <dbReference type="PIRSR" id="PIRSR036492-1"/>
    </source>
</evidence>
<keyword evidence="3" id="KW-0520">NAD</keyword>
<keyword evidence="8" id="KW-0472">Membrane</keyword>
<evidence type="ECO:0000259" key="9">
    <source>
        <dbReference type="Pfam" id="PF00171"/>
    </source>
</evidence>
<dbReference type="Gene3D" id="3.40.309.10">
    <property type="entry name" value="Aldehyde Dehydrogenase, Chain A, domain 2"/>
    <property type="match status" value="1"/>
</dbReference>
<feature type="active site" evidence="5 6">
    <location>
        <position position="214"/>
    </location>
</feature>
<evidence type="ECO:0000256" key="2">
    <source>
        <dbReference type="ARBA" id="ARBA00023002"/>
    </source>
</evidence>
<comment type="similarity">
    <text evidence="1 4 7">Belongs to the aldehyde dehydrogenase family.</text>
</comment>
<dbReference type="InterPro" id="IPR016161">
    <property type="entry name" value="Ald_DH/histidinol_DH"/>
</dbReference>
<dbReference type="InterPro" id="IPR029510">
    <property type="entry name" value="Ald_DH_CS_GLU"/>
</dbReference>
<dbReference type="InterPro" id="IPR016160">
    <property type="entry name" value="Ald_DH_CS_CYS"/>
</dbReference>
<dbReference type="PANTHER" id="PTHR43570">
    <property type="entry name" value="ALDEHYDE DEHYDROGENASE"/>
    <property type="match status" value="1"/>
</dbReference>
<feature type="transmembrane region" description="Helical" evidence="8">
    <location>
        <begin position="470"/>
        <end position="491"/>
    </location>
</feature>
<dbReference type="InterPro" id="IPR012394">
    <property type="entry name" value="Aldehyde_DH_NAD(P)"/>
</dbReference>
<proteinExistence type="inferred from homology"/>
<dbReference type="Proteomes" id="UP000694845">
    <property type="component" value="Unplaced"/>
</dbReference>
<keyword evidence="2 4" id="KW-0560">Oxidoreductase</keyword>
<organism evidence="10 11">
    <name type="scientific">Acanthaster planci</name>
    <name type="common">Crown-of-thorns starfish</name>
    <dbReference type="NCBI Taxonomy" id="133434"/>
    <lineage>
        <taxon>Eukaryota</taxon>
        <taxon>Metazoa</taxon>
        <taxon>Echinodermata</taxon>
        <taxon>Eleutherozoa</taxon>
        <taxon>Asterozoa</taxon>
        <taxon>Asteroidea</taxon>
        <taxon>Valvatacea</taxon>
        <taxon>Valvatida</taxon>
        <taxon>Acanthasteridae</taxon>
        <taxon>Acanthaster</taxon>
    </lineage>
</organism>
<feature type="domain" description="Aldehyde dehydrogenase" evidence="9">
    <location>
        <begin position="7"/>
        <end position="427"/>
    </location>
</feature>
<dbReference type="PROSITE" id="PS00070">
    <property type="entry name" value="ALDEHYDE_DEHYDR_CYS"/>
    <property type="match status" value="1"/>
</dbReference>
<dbReference type="InterPro" id="IPR015590">
    <property type="entry name" value="Aldehyde_DH_dom"/>
</dbReference>
<dbReference type="GO" id="GO:0005737">
    <property type="term" value="C:cytoplasm"/>
    <property type="evidence" value="ECO:0007669"/>
    <property type="project" value="TreeGrafter"/>
</dbReference>
<dbReference type="OrthoDB" id="440325at2759"/>
<dbReference type="PANTHER" id="PTHR43570:SF16">
    <property type="entry name" value="ALDEHYDE DEHYDROGENASE TYPE III, ISOFORM Q"/>
    <property type="match status" value="1"/>
</dbReference>
<dbReference type="AlphaFoldDB" id="A0A8B7ZKB4"/>
<dbReference type="Gene3D" id="3.40.605.10">
    <property type="entry name" value="Aldehyde Dehydrogenase, Chain A, domain 1"/>
    <property type="match status" value="1"/>
</dbReference>